<organism evidence="3 4">
    <name type="scientific">Alkalicoccobacillus porphyridii</name>
    <dbReference type="NCBI Taxonomy" id="2597270"/>
    <lineage>
        <taxon>Bacteria</taxon>
        <taxon>Bacillati</taxon>
        <taxon>Bacillota</taxon>
        <taxon>Bacilli</taxon>
        <taxon>Bacillales</taxon>
        <taxon>Bacillaceae</taxon>
        <taxon>Alkalicoccobacillus</taxon>
    </lineage>
</organism>
<keyword evidence="3" id="KW-0012">Acyltransferase</keyword>
<evidence type="ECO:0000256" key="2">
    <source>
        <dbReference type="ARBA" id="ARBA00022679"/>
    </source>
</evidence>
<dbReference type="InterPro" id="IPR001451">
    <property type="entry name" value="Hexapep"/>
</dbReference>
<evidence type="ECO:0000256" key="1">
    <source>
        <dbReference type="ARBA" id="ARBA00007274"/>
    </source>
</evidence>
<dbReference type="Gene3D" id="2.160.10.10">
    <property type="entry name" value="Hexapeptide repeat proteins"/>
    <property type="match status" value="1"/>
</dbReference>
<accession>A0A554A2D3</accession>
<dbReference type="EMBL" id="VLXZ01000002">
    <property type="protein sequence ID" value="TSB47835.1"/>
    <property type="molecule type" value="Genomic_DNA"/>
</dbReference>
<sequence length="186" mass="20504">MELMRTWYDKVNRNAVGFYKRMSHDVLVNIIGRSYVTPRSIRYMAYRAAGLKIKSTEVRSGCTIIGSNLLIEKNVLINHDVFIDCKKRVEIGENTYIAFRSVICTSTHQFGPDYQRAGLAETRPIKIGKGCWVGAGATILPGVTIGDGCIIAAGSVVRSNCIPHVLYAGIPAKPVKSLKGEEENIE</sequence>
<name>A0A554A2D3_9BACI</name>
<reference evidence="3 4" key="1">
    <citation type="submission" date="2019-07" db="EMBL/GenBank/DDBJ databases">
        <authorList>
            <person name="Park Y.J."/>
            <person name="Jeong S.E."/>
            <person name="Jung H.S."/>
        </authorList>
    </citation>
    <scope>NUCLEOTIDE SEQUENCE [LARGE SCALE GENOMIC DNA]</scope>
    <source>
        <strain evidence="4">P16(2019)</strain>
    </source>
</reference>
<dbReference type="OrthoDB" id="9782926at2"/>
<dbReference type="GO" id="GO:0008374">
    <property type="term" value="F:O-acyltransferase activity"/>
    <property type="evidence" value="ECO:0007669"/>
    <property type="project" value="TreeGrafter"/>
</dbReference>
<dbReference type="InterPro" id="IPR051159">
    <property type="entry name" value="Hexapeptide_acetyltransf"/>
</dbReference>
<dbReference type="PANTHER" id="PTHR23416">
    <property type="entry name" value="SIALIC ACID SYNTHASE-RELATED"/>
    <property type="match status" value="1"/>
</dbReference>
<dbReference type="Pfam" id="PF00132">
    <property type="entry name" value="Hexapep"/>
    <property type="match status" value="1"/>
</dbReference>
<proteinExistence type="inferred from homology"/>
<comment type="similarity">
    <text evidence="1">Belongs to the transferase hexapeptide repeat family.</text>
</comment>
<keyword evidence="2 3" id="KW-0808">Transferase</keyword>
<dbReference type="SUPFAM" id="SSF51161">
    <property type="entry name" value="Trimeric LpxA-like enzymes"/>
    <property type="match status" value="1"/>
</dbReference>
<dbReference type="CDD" id="cd04647">
    <property type="entry name" value="LbH_MAT_like"/>
    <property type="match status" value="1"/>
</dbReference>
<gene>
    <name evidence="3" type="ORF">FN960_04790</name>
</gene>
<comment type="caution">
    <text evidence="3">The sequence shown here is derived from an EMBL/GenBank/DDBJ whole genome shotgun (WGS) entry which is preliminary data.</text>
</comment>
<protein>
    <submittedName>
        <fullName evidence="3">Acyltransferase</fullName>
    </submittedName>
</protein>
<dbReference type="AlphaFoldDB" id="A0A554A2D3"/>
<dbReference type="InterPro" id="IPR011004">
    <property type="entry name" value="Trimer_LpxA-like_sf"/>
</dbReference>
<dbReference type="Proteomes" id="UP000318521">
    <property type="component" value="Unassembled WGS sequence"/>
</dbReference>
<evidence type="ECO:0000313" key="3">
    <source>
        <dbReference type="EMBL" id="TSB47835.1"/>
    </source>
</evidence>
<dbReference type="GO" id="GO:0005829">
    <property type="term" value="C:cytosol"/>
    <property type="evidence" value="ECO:0007669"/>
    <property type="project" value="TreeGrafter"/>
</dbReference>
<dbReference type="PANTHER" id="PTHR23416:SF23">
    <property type="entry name" value="ACETYLTRANSFERASE C18B11.09C-RELATED"/>
    <property type="match status" value="1"/>
</dbReference>
<keyword evidence="4" id="KW-1185">Reference proteome</keyword>
<evidence type="ECO:0000313" key="4">
    <source>
        <dbReference type="Proteomes" id="UP000318521"/>
    </source>
</evidence>
<dbReference type="RefSeq" id="WP_143847435.1">
    <property type="nucleotide sequence ID" value="NZ_VLXZ01000002.1"/>
</dbReference>